<proteinExistence type="inferred from homology"/>
<feature type="region of interest" description="Disordered" evidence="3">
    <location>
        <begin position="192"/>
        <end position="213"/>
    </location>
</feature>
<protein>
    <submittedName>
        <fullName evidence="4">Dishevelled-binding antagonist of beta-catenin 2</fullName>
    </submittedName>
</protein>
<keyword evidence="5" id="KW-1185">Reference proteome</keyword>
<accession>A0AAQ5ZSQ6</accession>
<reference evidence="4" key="2">
    <citation type="submission" date="2025-08" db="UniProtKB">
        <authorList>
            <consortium name="Ensembl"/>
        </authorList>
    </citation>
    <scope>IDENTIFICATION</scope>
</reference>
<dbReference type="GO" id="GO:0005737">
    <property type="term" value="C:cytoplasm"/>
    <property type="evidence" value="ECO:0007669"/>
    <property type="project" value="TreeGrafter"/>
</dbReference>
<evidence type="ECO:0000256" key="2">
    <source>
        <dbReference type="ARBA" id="ARBA00023054"/>
    </source>
</evidence>
<feature type="region of interest" description="Disordered" evidence="3">
    <location>
        <begin position="257"/>
        <end position="302"/>
    </location>
</feature>
<feature type="region of interest" description="Disordered" evidence="3">
    <location>
        <begin position="593"/>
        <end position="676"/>
    </location>
</feature>
<dbReference type="Ensembl" id="ENSAOCT00000064523.1">
    <property type="protein sequence ID" value="ENSAOCP00000066805.1"/>
    <property type="gene ID" value="ENSAOCG00000034205.1"/>
</dbReference>
<reference evidence="4" key="3">
    <citation type="submission" date="2025-09" db="UniProtKB">
        <authorList>
            <consortium name="Ensembl"/>
        </authorList>
    </citation>
    <scope>IDENTIFICATION</scope>
</reference>
<feature type="region of interest" description="Disordered" evidence="3">
    <location>
        <begin position="685"/>
        <end position="704"/>
    </location>
</feature>
<dbReference type="GeneID" id="111573115"/>
<feature type="compositionally biased region" description="Acidic residues" evidence="3">
    <location>
        <begin position="861"/>
        <end position="873"/>
    </location>
</feature>
<dbReference type="Proteomes" id="UP001501940">
    <property type="component" value="Chromosome 16"/>
</dbReference>
<organism evidence="4 5">
    <name type="scientific">Amphiprion ocellaris</name>
    <name type="common">Clown anemonefish</name>
    <dbReference type="NCBI Taxonomy" id="80972"/>
    <lineage>
        <taxon>Eukaryota</taxon>
        <taxon>Metazoa</taxon>
        <taxon>Chordata</taxon>
        <taxon>Craniata</taxon>
        <taxon>Vertebrata</taxon>
        <taxon>Euteleostomi</taxon>
        <taxon>Actinopterygii</taxon>
        <taxon>Neopterygii</taxon>
        <taxon>Teleostei</taxon>
        <taxon>Neoteleostei</taxon>
        <taxon>Acanthomorphata</taxon>
        <taxon>Ovalentaria</taxon>
        <taxon>Pomacentridae</taxon>
        <taxon>Amphiprion</taxon>
    </lineage>
</organism>
<dbReference type="Pfam" id="PF15268">
    <property type="entry name" value="Dapper"/>
    <property type="match status" value="1"/>
</dbReference>
<feature type="compositionally biased region" description="Polar residues" evidence="3">
    <location>
        <begin position="625"/>
        <end position="643"/>
    </location>
</feature>
<dbReference type="RefSeq" id="XP_023132896.3">
    <property type="nucleotide sequence ID" value="XM_023277128.3"/>
</dbReference>
<evidence type="ECO:0000256" key="1">
    <source>
        <dbReference type="ARBA" id="ARBA00010807"/>
    </source>
</evidence>
<dbReference type="GO" id="GO:1900108">
    <property type="term" value="P:negative regulation of nodal signaling pathway"/>
    <property type="evidence" value="ECO:0007669"/>
    <property type="project" value="TreeGrafter"/>
</dbReference>
<dbReference type="GeneTree" id="ENSGT00950000183181"/>
<feature type="region of interest" description="Disordered" evidence="3">
    <location>
        <begin position="826"/>
        <end position="901"/>
    </location>
</feature>
<name>A0AAQ5ZSQ6_AMPOC</name>
<dbReference type="AlphaFoldDB" id="A0AAQ5ZSQ6"/>
<dbReference type="CTD" id="168002"/>
<comment type="similarity">
    <text evidence="1">Belongs to the dapper family.</text>
</comment>
<dbReference type="KEGG" id="aoce:111573115"/>
<feature type="compositionally biased region" description="Low complexity" evidence="3">
    <location>
        <begin position="845"/>
        <end position="860"/>
    </location>
</feature>
<feature type="compositionally biased region" description="Basic and acidic residues" evidence="3">
    <location>
        <begin position="644"/>
        <end position="653"/>
    </location>
</feature>
<feature type="compositionally biased region" description="Basic and acidic residues" evidence="3">
    <location>
        <begin position="535"/>
        <end position="552"/>
    </location>
</feature>
<dbReference type="InterPro" id="IPR024843">
    <property type="entry name" value="Dapper"/>
</dbReference>
<feature type="region of interest" description="Disordered" evidence="3">
    <location>
        <begin position="473"/>
        <end position="579"/>
    </location>
</feature>
<reference evidence="4 5" key="1">
    <citation type="submission" date="2022-01" db="EMBL/GenBank/DDBJ databases">
        <title>A chromosome-scale genome assembly of the false clownfish, Amphiprion ocellaris.</title>
        <authorList>
            <person name="Ryu T."/>
        </authorList>
    </citation>
    <scope>NUCLEOTIDE SEQUENCE [LARGE SCALE GENOMIC DNA]</scope>
</reference>
<evidence type="ECO:0000313" key="5">
    <source>
        <dbReference type="Proteomes" id="UP001501940"/>
    </source>
</evidence>
<keyword evidence="2" id="KW-0175">Coiled coil</keyword>
<evidence type="ECO:0000256" key="3">
    <source>
        <dbReference type="SAM" id="MobiDB-lite"/>
    </source>
</evidence>
<dbReference type="PANTHER" id="PTHR15919:SF13">
    <property type="entry name" value="DAPPER HOMOLOG 2"/>
    <property type="match status" value="1"/>
</dbReference>
<evidence type="ECO:0000313" key="4">
    <source>
        <dbReference type="Ensembl" id="ENSAOCP00000066805.1"/>
    </source>
</evidence>
<dbReference type="PANTHER" id="PTHR15919">
    <property type="entry name" value="DAPPER-RELATED"/>
    <property type="match status" value="1"/>
</dbReference>
<sequence length="929" mass="102711">MFIGTRVAANKEEDHLFCGWSSFSPLYSKFILTGSLNPNRSTTVAQTKPGGDFCQFLASGHARTALFSMLSRKGSFAGTMSAAAGVDRGRVGERLQAALAGLQELHLLRDRHSDMVSWALRADREEPVTSVRTEPEGPRMMGAEEQRLEATLTALKQQLSRLRKQDVGLKTHLQQLDQQISELKLDVSKASTEQLESDSRPSSGFYELSDGGSCSRSNSCTSVYSECLSSSQTSLLLIPMSPASCQISSPPKVDICRRRSADESTTQPNPPRATGLHLGSSRIRASSAGPEQARPRPVSTGDLDRMMAQGLGCYRSVDARKPPICPNLRSSIVDPKFQRNLESRSGAEVYQYPSPLHAVALQSPIFFSVGEKGAPGLLEGQGPQVNSYDTLQRTQMGYDTKTLGYIDKLLQRSFSKIQTETGTETLETRRDYNRRPAEVVSAFSVSQKEVSMVQPSPTKTTNIIPVDSIQKRHCMTSSSQEQADKTNHTSVRAPEVSYQHSYPAAMREYSSDEVTYSSLKKNDKSQGEYPSVPRSHSEKRCVDNQEPRPQERKGHRQRPVMAHSSSTEEGQSFEVHGGHTASPEFVHAKFVPAGSQRVKVRQADRKTKAVKLKRKSSEKPRAARQQHSYSSGERTRETSSFTKGEQRRSEKGRVTQKFTSSHVEEHRQGSGSDSSLCSPALMHTHKVHPKPQPIPAVVKSSKSRRLQCMEYEQPVDPRKRRQPTAKWPSNVDMFQASCAQRQRSKEFHTQAPGAMQMVRSVSARPGQWMGPARPFQSSMSSSSFLYSLNARYPPAPFHVSSHYPPRCESEYSAECASLFHSTIAESSEGEMSDNTTNRFGDSESSHSFQSLSDSDSSLSLDEGDQVDSPEEEGGLVWAEAALGPTTAGQPLKQLPPRPEPSACRIKASRALKKKIRRFQPASLKVMTLV</sequence>